<evidence type="ECO:0000313" key="1">
    <source>
        <dbReference type="EMBL" id="EEN43726.1"/>
    </source>
</evidence>
<name>C3ZUL4_BRAFL</name>
<accession>C3ZUL4</accession>
<protein>
    <submittedName>
        <fullName evidence="1">Uncharacterized protein</fullName>
    </submittedName>
</protein>
<organism>
    <name type="scientific">Branchiostoma floridae</name>
    <name type="common">Florida lancelet</name>
    <name type="synonym">Amphioxus</name>
    <dbReference type="NCBI Taxonomy" id="7739"/>
    <lineage>
        <taxon>Eukaryota</taxon>
        <taxon>Metazoa</taxon>
        <taxon>Chordata</taxon>
        <taxon>Cephalochordata</taxon>
        <taxon>Leptocardii</taxon>
        <taxon>Amphioxiformes</taxon>
        <taxon>Branchiostomatidae</taxon>
        <taxon>Branchiostoma</taxon>
    </lineage>
</organism>
<sequence length="239" mass="27177">MIERETLMDEAILGYAEKVDAGISSVPQLIHSEDETAVTHEAALAALPMGWALKGAKRMRARFSEKQRKYLEDKFDIGQATGRKCDPTQVAKDMRRAKDSKGRRMFTSSEFLTSTQVSSFFSRLAARRKCQGIPEKVQEEGEEELYEEDLTHEMHVAQESLFATVIRELGLTHPVLFDTYNLCDLYAKHKLATLGLPLLQMICDSFGLDTQHITLRRKAPYITKLEQLVETCSCRVERT</sequence>
<dbReference type="PANTHER" id="PTHR33845">
    <property type="entry name" value="C2H2-TYPE DOMAIN-CONTAINING PROTEIN"/>
    <property type="match status" value="1"/>
</dbReference>
<proteinExistence type="predicted"/>
<dbReference type="PANTHER" id="PTHR33845:SF1">
    <property type="entry name" value="C2H2-TYPE DOMAIN-CONTAINING PROTEIN"/>
    <property type="match status" value="1"/>
</dbReference>
<dbReference type="EMBL" id="GG666684">
    <property type="protein sequence ID" value="EEN43726.1"/>
    <property type="molecule type" value="Genomic_DNA"/>
</dbReference>
<dbReference type="AlphaFoldDB" id="C3ZUL4"/>
<reference evidence="1" key="1">
    <citation type="journal article" date="2008" name="Nature">
        <title>The amphioxus genome and the evolution of the chordate karyotype.</title>
        <authorList>
            <consortium name="US DOE Joint Genome Institute (JGI-PGF)"/>
            <person name="Putnam N.H."/>
            <person name="Butts T."/>
            <person name="Ferrier D.E.K."/>
            <person name="Furlong R.F."/>
            <person name="Hellsten U."/>
            <person name="Kawashima T."/>
            <person name="Robinson-Rechavi M."/>
            <person name="Shoguchi E."/>
            <person name="Terry A."/>
            <person name="Yu J.-K."/>
            <person name="Benito-Gutierrez E.L."/>
            <person name="Dubchak I."/>
            <person name="Garcia-Fernandez J."/>
            <person name="Gibson-Brown J.J."/>
            <person name="Grigoriev I.V."/>
            <person name="Horton A.C."/>
            <person name="de Jong P.J."/>
            <person name="Jurka J."/>
            <person name="Kapitonov V.V."/>
            <person name="Kohara Y."/>
            <person name="Kuroki Y."/>
            <person name="Lindquist E."/>
            <person name="Lucas S."/>
            <person name="Osoegawa K."/>
            <person name="Pennacchio L.A."/>
            <person name="Salamov A.A."/>
            <person name="Satou Y."/>
            <person name="Sauka-Spengler T."/>
            <person name="Schmutz J."/>
            <person name="Shin-I T."/>
            <person name="Toyoda A."/>
            <person name="Bronner-Fraser M."/>
            <person name="Fujiyama A."/>
            <person name="Holland L.Z."/>
            <person name="Holland P.W.H."/>
            <person name="Satoh N."/>
            <person name="Rokhsar D.S."/>
        </authorList>
    </citation>
    <scope>NUCLEOTIDE SEQUENCE [LARGE SCALE GENOMIC DNA]</scope>
    <source>
        <strain evidence="1">S238N-H82</strain>
        <tissue evidence="1">Testes</tissue>
    </source>
</reference>
<dbReference type="InParanoid" id="C3ZUL4"/>
<gene>
    <name evidence="1" type="ORF">BRAFLDRAFT_94618</name>
</gene>